<name>A0A8S5SMR2_9CAUD</name>
<evidence type="ECO:0000313" key="1">
    <source>
        <dbReference type="EMBL" id="DAF52200.1"/>
    </source>
</evidence>
<accession>A0A8S5SMR2</accession>
<sequence>MKSPQNNTPDSMFRASQRRVEELSQTIRNIYVWAHASGDLSELDEFLREACVSVPDEIVTRSRMAEAWKRGCEDFLEEWAGQLDTSTHMSLSQMMYYSSLMVTADLVSADNARGWLWKIAYSASLLLDEDFDVLSEALEEYSRAAKKHPGMTLECDGHSEATRLFALVEEIGEVAACLTYDNNAETGHSSDLESEVIQVIALALAWATRYLEDGE</sequence>
<organism evidence="1">
    <name type="scientific">Siphoviridae sp. ctq8D8</name>
    <dbReference type="NCBI Taxonomy" id="2827944"/>
    <lineage>
        <taxon>Viruses</taxon>
        <taxon>Duplodnaviria</taxon>
        <taxon>Heunggongvirae</taxon>
        <taxon>Uroviricota</taxon>
        <taxon>Caudoviricetes</taxon>
    </lineage>
</organism>
<dbReference type="EMBL" id="BK032630">
    <property type="protein sequence ID" value="DAF52200.1"/>
    <property type="molecule type" value="Genomic_DNA"/>
</dbReference>
<protein>
    <submittedName>
        <fullName evidence="1">Uncharacterized protein</fullName>
    </submittedName>
</protein>
<reference evidence="1" key="1">
    <citation type="journal article" date="2021" name="Proc. Natl. Acad. Sci. U.S.A.">
        <title>A Catalog of Tens of Thousands of Viruses from Human Metagenomes Reveals Hidden Associations with Chronic Diseases.</title>
        <authorList>
            <person name="Tisza M.J."/>
            <person name="Buck C.B."/>
        </authorList>
    </citation>
    <scope>NUCLEOTIDE SEQUENCE</scope>
    <source>
        <strain evidence="1">Ctq8D8</strain>
    </source>
</reference>
<proteinExistence type="predicted"/>